<evidence type="ECO:0000256" key="3">
    <source>
        <dbReference type="SAM" id="SignalP"/>
    </source>
</evidence>
<dbReference type="EMBL" id="ML975348">
    <property type="protein sequence ID" value="KAF1832040.1"/>
    <property type="molecule type" value="Genomic_DNA"/>
</dbReference>
<proteinExistence type="predicted"/>
<gene>
    <name evidence="4" type="ORF">BDW02DRAFT_503955</name>
</gene>
<feature type="signal peptide" evidence="3">
    <location>
        <begin position="1"/>
        <end position="17"/>
    </location>
</feature>
<organism evidence="4 5">
    <name type="scientific">Decorospora gaudefroyi</name>
    <dbReference type="NCBI Taxonomy" id="184978"/>
    <lineage>
        <taxon>Eukaryota</taxon>
        <taxon>Fungi</taxon>
        <taxon>Dikarya</taxon>
        <taxon>Ascomycota</taxon>
        <taxon>Pezizomycotina</taxon>
        <taxon>Dothideomycetes</taxon>
        <taxon>Pleosporomycetidae</taxon>
        <taxon>Pleosporales</taxon>
        <taxon>Pleosporineae</taxon>
        <taxon>Pleosporaceae</taxon>
        <taxon>Decorospora</taxon>
    </lineage>
</organism>
<accession>A0A6A5K6P7</accession>
<sequence length="338" mass="35764">MIFKSILMSSLLAAGHAAAFKSAQVNALLEPGNDVEEILRRDAELVATLTQRQDGNAADAPPLASLTPASGDASGVDLPKWEQQTKQACTDALGNLNGQASNPSGIAVCYNVPFLDNTTGVFQAELRMFNVSAPINPWVGVTAADVSMTLSYLGATVQNMNGNFSKRDVGGPVIESIEGMLVERQEVSTMTELKVLMYVGRINSNLMGSAMTQESLQPLLVPQIDLAARNPISNEEVETTLSSTEASFVNGIFSKAGTAPTNADPQAAASASAAVSSAAPFVVPGMTLAFFPIGLVVTSVWAILFFLAVGLGTYGRIQFRDQYRRRVKTAMARGVRTI</sequence>
<protein>
    <submittedName>
        <fullName evidence="4">Uncharacterized protein</fullName>
    </submittedName>
</protein>
<evidence type="ECO:0000313" key="5">
    <source>
        <dbReference type="Proteomes" id="UP000800040"/>
    </source>
</evidence>
<dbReference type="OrthoDB" id="2596908at2759"/>
<keyword evidence="3" id="KW-0732">Signal</keyword>
<keyword evidence="2" id="KW-0472">Membrane</keyword>
<reference evidence="4" key="1">
    <citation type="submission" date="2020-01" db="EMBL/GenBank/DDBJ databases">
        <authorList>
            <consortium name="DOE Joint Genome Institute"/>
            <person name="Haridas S."/>
            <person name="Albert R."/>
            <person name="Binder M."/>
            <person name="Bloem J."/>
            <person name="Labutti K."/>
            <person name="Salamov A."/>
            <person name="Andreopoulos B."/>
            <person name="Baker S.E."/>
            <person name="Barry K."/>
            <person name="Bills G."/>
            <person name="Bluhm B.H."/>
            <person name="Cannon C."/>
            <person name="Castanera R."/>
            <person name="Culley D.E."/>
            <person name="Daum C."/>
            <person name="Ezra D."/>
            <person name="Gonzalez J.B."/>
            <person name="Henrissat B."/>
            <person name="Kuo A."/>
            <person name="Liang C."/>
            <person name="Lipzen A."/>
            <person name="Lutzoni F."/>
            <person name="Magnuson J."/>
            <person name="Mondo S."/>
            <person name="Nolan M."/>
            <person name="Ohm R."/>
            <person name="Pangilinan J."/>
            <person name="Park H.-J."/>
            <person name="Ramirez L."/>
            <person name="Alfaro M."/>
            <person name="Sun H."/>
            <person name="Tritt A."/>
            <person name="Yoshinaga Y."/>
            <person name="Zwiers L.-H."/>
            <person name="Turgeon B.G."/>
            <person name="Goodwin S.B."/>
            <person name="Spatafora J.W."/>
            <person name="Crous P.W."/>
            <person name="Grigoriev I.V."/>
        </authorList>
    </citation>
    <scope>NUCLEOTIDE SEQUENCE</scope>
    <source>
        <strain evidence="4">P77</strain>
    </source>
</reference>
<evidence type="ECO:0000256" key="2">
    <source>
        <dbReference type="SAM" id="Phobius"/>
    </source>
</evidence>
<feature type="region of interest" description="Disordered" evidence="1">
    <location>
        <begin position="52"/>
        <end position="75"/>
    </location>
</feature>
<evidence type="ECO:0000313" key="4">
    <source>
        <dbReference type="EMBL" id="KAF1832040.1"/>
    </source>
</evidence>
<keyword evidence="2" id="KW-0812">Transmembrane</keyword>
<feature type="chain" id="PRO_5025571310" evidence="3">
    <location>
        <begin position="18"/>
        <end position="338"/>
    </location>
</feature>
<keyword evidence="5" id="KW-1185">Reference proteome</keyword>
<feature type="transmembrane region" description="Helical" evidence="2">
    <location>
        <begin position="289"/>
        <end position="315"/>
    </location>
</feature>
<keyword evidence="2" id="KW-1133">Transmembrane helix</keyword>
<dbReference type="AlphaFoldDB" id="A0A6A5K6P7"/>
<dbReference type="Proteomes" id="UP000800040">
    <property type="component" value="Unassembled WGS sequence"/>
</dbReference>
<name>A0A6A5K6P7_9PLEO</name>
<evidence type="ECO:0000256" key="1">
    <source>
        <dbReference type="SAM" id="MobiDB-lite"/>
    </source>
</evidence>